<dbReference type="WBParaSite" id="Smp_349610.1">
    <property type="protein sequence ID" value="Smp_349610.1"/>
    <property type="gene ID" value="Smp_349610"/>
</dbReference>
<proteinExistence type="predicted"/>
<dbReference type="AlphaFoldDB" id="A0AA82N7X6"/>
<reference evidence="1" key="1">
    <citation type="journal article" date="2012" name="PLoS Negl. Trop. Dis.">
        <title>A systematically improved high quality genome and transcriptome of the human blood fluke Schistosoma mansoni.</title>
        <authorList>
            <person name="Protasio A.V."/>
            <person name="Tsai I.J."/>
            <person name="Babbage A."/>
            <person name="Nichol S."/>
            <person name="Hunt M."/>
            <person name="Aslett M.A."/>
            <person name="De Silva N."/>
            <person name="Velarde G.S."/>
            <person name="Anderson T.J."/>
            <person name="Clark R.C."/>
            <person name="Davidson C."/>
            <person name="Dillon G.P."/>
            <person name="Holroyd N.E."/>
            <person name="LoVerde P.T."/>
            <person name="Lloyd C."/>
            <person name="McQuillan J."/>
            <person name="Oliveira G."/>
            <person name="Otto T.D."/>
            <person name="Parker-Manuel S.J."/>
            <person name="Quail M.A."/>
            <person name="Wilson R.A."/>
            <person name="Zerlotini A."/>
            <person name="Dunne D.W."/>
            <person name="Berriman M."/>
        </authorList>
    </citation>
    <scope>NUCLEOTIDE SEQUENCE [LARGE SCALE GENOMIC DNA]</scope>
    <source>
        <strain evidence="1">Puerto Rican</strain>
    </source>
</reference>
<protein>
    <submittedName>
        <fullName evidence="2">Uncharacterized protein</fullName>
    </submittedName>
</protein>
<dbReference type="Proteomes" id="UP000008854">
    <property type="component" value="Unassembled WGS sequence"/>
</dbReference>
<accession>A0AA82N7X6</accession>
<name>A0AA82N7X6_SCHMA</name>
<organism evidence="1 2">
    <name type="scientific">Schistosoma mansoni</name>
    <name type="common">Blood fluke</name>
    <dbReference type="NCBI Taxonomy" id="6183"/>
    <lineage>
        <taxon>Eukaryota</taxon>
        <taxon>Metazoa</taxon>
        <taxon>Spiralia</taxon>
        <taxon>Lophotrochozoa</taxon>
        <taxon>Platyhelminthes</taxon>
        <taxon>Trematoda</taxon>
        <taxon>Digenea</taxon>
        <taxon>Strigeidida</taxon>
        <taxon>Schistosomatoidea</taxon>
        <taxon>Schistosomatidae</taxon>
        <taxon>Schistosoma</taxon>
    </lineage>
</organism>
<evidence type="ECO:0000313" key="1">
    <source>
        <dbReference type="Proteomes" id="UP000008854"/>
    </source>
</evidence>
<keyword evidence="1" id="KW-1185">Reference proteome</keyword>
<reference evidence="2" key="2">
    <citation type="submission" date="2023-11" db="UniProtKB">
        <authorList>
            <consortium name="WormBaseParasite"/>
        </authorList>
    </citation>
    <scope>IDENTIFICATION</scope>
    <source>
        <strain evidence="2">Puerto Rican</strain>
    </source>
</reference>
<evidence type="ECO:0000313" key="2">
    <source>
        <dbReference type="WBParaSite" id="Smp_349610.1"/>
    </source>
</evidence>
<sequence length="127" mass="15222">MTYIMRNILIKILQLFVIIEIFIHLNIYQTAVHTAPIETYTNDDVKFSKPCPEENYRYHNATGYFMCIVETAEKCIDLCQQIGCNDLYFMSVIPSKNDKIKRNYRCRCFQDYHVCFYNPLPRYHNIN</sequence>